<proteinExistence type="predicted"/>
<dbReference type="Proteomes" id="UP000182725">
    <property type="component" value="Unassembled WGS sequence"/>
</dbReference>
<protein>
    <submittedName>
        <fullName evidence="1">Uncharacterized protein</fullName>
    </submittedName>
</protein>
<accession>A0A1H5PDS2</accession>
<organism evidence="1 2">
    <name type="scientific">Arthrobacter alpinus</name>
    <dbReference type="NCBI Taxonomy" id="656366"/>
    <lineage>
        <taxon>Bacteria</taxon>
        <taxon>Bacillati</taxon>
        <taxon>Actinomycetota</taxon>
        <taxon>Actinomycetes</taxon>
        <taxon>Micrococcales</taxon>
        <taxon>Micrococcaceae</taxon>
        <taxon>Arthrobacter</taxon>
    </lineage>
</organism>
<evidence type="ECO:0000313" key="2">
    <source>
        <dbReference type="Proteomes" id="UP000182725"/>
    </source>
</evidence>
<reference evidence="1 2" key="1">
    <citation type="submission" date="2016-10" db="EMBL/GenBank/DDBJ databases">
        <authorList>
            <person name="de Groot N.N."/>
        </authorList>
    </citation>
    <scope>NUCLEOTIDE SEQUENCE [LARGE SCALE GENOMIC DNA]</scope>
    <source>
        <strain evidence="1 2">DSM 22274</strain>
    </source>
</reference>
<sequence>MTTSTLNRKPLPQRVVARRASTRTAVALILICTALLSGCSLAGDRSAPHRSTAAAEADLAEIPGVTARIGRAYNGTTPFLSVNVELTAAFTGDESAFLDHLLAQVWSQDEHSPQKFVTLGVTGTGHTQATTSAALNRLGISSSEYASSSLLLKVADLTTRYGDWPGPVPPSTPSPR</sequence>
<gene>
    <name evidence="1" type="ORF">SAMN04489740_4177</name>
</gene>
<name>A0A1H5PDS2_9MICC</name>
<evidence type="ECO:0000313" key="1">
    <source>
        <dbReference type="EMBL" id="SEF12055.1"/>
    </source>
</evidence>
<dbReference type="EMBL" id="FNTV01000002">
    <property type="protein sequence ID" value="SEF12055.1"/>
    <property type="molecule type" value="Genomic_DNA"/>
</dbReference>
<dbReference type="AlphaFoldDB" id="A0A1H5PDS2"/>